<name>A0ABD2KB52_9BILA</name>
<sequence length="152" mass="17043">MGHAISKVGNFMVKAAAVVANGFLAVGEMAGEACKRMRKRMRALLSPEEYANPLITHVLLLRGRADLIPCFRSYLESKNETALENIRDELSDLGLDHISYAFVKGVEVDMVCNKCAIKLEKLDDLCYCVDAKERCHHRKCCSVRNNLALNFH</sequence>
<accession>A0ABD2KB52</accession>
<reference evidence="2 3" key="1">
    <citation type="submission" date="2024-10" db="EMBL/GenBank/DDBJ databases">
        <authorList>
            <person name="Kim D."/>
        </authorList>
    </citation>
    <scope>NUCLEOTIDE SEQUENCE [LARGE SCALE GENOMIC DNA]</scope>
    <source>
        <strain evidence="2">BH-2024</strain>
    </source>
</reference>
<evidence type="ECO:0000313" key="3">
    <source>
        <dbReference type="Proteomes" id="UP001620626"/>
    </source>
</evidence>
<keyword evidence="1" id="KW-0812">Transmembrane</keyword>
<keyword evidence="3" id="KW-1185">Reference proteome</keyword>
<dbReference type="AlphaFoldDB" id="A0ABD2KB52"/>
<proteinExistence type="predicted"/>
<evidence type="ECO:0000256" key="1">
    <source>
        <dbReference type="SAM" id="Phobius"/>
    </source>
</evidence>
<dbReference type="Proteomes" id="UP001620626">
    <property type="component" value="Unassembled WGS sequence"/>
</dbReference>
<keyword evidence="1" id="KW-1133">Transmembrane helix</keyword>
<protein>
    <submittedName>
        <fullName evidence="2">Uncharacterized protein</fullName>
    </submittedName>
</protein>
<gene>
    <name evidence="2" type="ORF">niasHT_029884</name>
</gene>
<evidence type="ECO:0000313" key="2">
    <source>
        <dbReference type="EMBL" id="KAL3100154.1"/>
    </source>
</evidence>
<feature type="transmembrane region" description="Helical" evidence="1">
    <location>
        <begin position="12"/>
        <end position="31"/>
    </location>
</feature>
<keyword evidence="1" id="KW-0472">Membrane</keyword>
<organism evidence="2 3">
    <name type="scientific">Heterodera trifolii</name>
    <dbReference type="NCBI Taxonomy" id="157864"/>
    <lineage>
        <taxon>Eukaryota</taxon>
        <taxon>Metazoa</taxon>
        <taxon>Ecdysozoa</taxon>
        <taxon>Nematoda</taxon>
        <taxon>Chromadorea</taxon>
        <taxon>Rhabditida</taxon>
        <taxon>Tylenchina</taxon>
        <taxon>Tylenchomorpha</taxon>
        <taxon>Tylenchoidea</taxon>
        <taxon>Heteroderidae</taxon>
        <taxon>Heteroderinae</taxon>
        <taxon>Heterodera</taxon>
    </lineage>
</organism>
<comment type="caution">
    <text evidence="2">The sequence shown here is derived from an EMBL/GenBank/DDBJ whole genome shotgun (WGS) entry which is preliminary data.</text>
</comment>
<dbReference type="EMBL" id="JBICBT010000799">
    <property type="protein sequence ID" value="KAL3100154.1"/>
    <property type="molecule type" value="Genomic_DNA"/>
</dbReference>